<accession>A0A926QM78</accession>
<dbReference type="EMBL" id="JACVVD010000011">
    <property type="protein sequence ID" value="MBD0383382.1"/>
    <property type="molecule type" value="Genomic_DNA"/>
</dbReference>
<dbReference type="RefSeq" id="WP_188177177.1">
    <property type="nucleotide sequence ID" value="NZ_JACVVD010000011.1"/>
</dbReference>
<dbReference type="GO" id="GO:0016791">
    <property type="term" value="F:phosphatase activity"/>
    <property type="evidence" value="ECO:0007669"/>
    <property type="project" value="TreeGrafter"/>
</dbReference>
<evidence type="ECO:0000313" key="1">
    <source>
        <dbReference type="EMBL" id="MBD0383382.1"/>
    </source>
</evidence>
<dbReference type="SFLD" id="SFLDG01140">
    <property type="entry name" value="C2.B:_Phosphomannomutase_and_P"/>
    <property type="match status" value="1"/>
</dbReference>
<dbReference type="InterPro" id="IPR000150">
    <property type="entry name" value="Cof"/>
</dbReference>
<dbReference type="InterPro" id="IPR036412">
    <property type="entry name" value="HAD-like_sf"/>
</dbReference>
<dbReference type="PANTHER" id="PTHR10000">
    <property type="entry name" value="PHOSPHOSERINE PHOSPHATASE"/>
    <property type="match status" value="1"/>
</dbReference>
<keyword evidence="2" id="KW-1185">Reference proteome</keyword>
<dbReference type="Proteomes" id="UP000650466">
    <property type="component" value="Unassembled WGS sequence"/>
</dbReference>
<dbReference type="SFLD" id="SFLDS00003">
    <property type="entry name" value="Haloacid_Dehalogenase"/>
    <property type="match status" value="1"/>
</dbReference>
<name>A0A926QM78_9BACL</name>
<dbReference type="SUPFAM" id="SSF56784">
    <property type="entry name" value="HAD-like"/>
    <property type="match status" value="1"/>
</dbReference>
<protein>
    <submittedName>
        <fullName evidence="1">HAD family hydrolase</fullName>
    </submittedName>
</protein>
<dbReference type="NCBIfam" id="TIGR01484">
    <property type="entry name" value="HAD-SF-IIB"/>
    <property type="match status" value="1"/>
</dbReference>
<dbReference type="InterPro" id="IPR023214">
    <property type="entry name" value="HAD_sf"/>
</dbReference>
<dbReference type="AlphaFoldDB" id="A0A926QM78"/>
<sequence length="274" mass="30145">MIKLIVSDLDGTLLDHSKKVSPREVTALAKAKDAGIQLCLASGRMHIELQRVMTEIGHQAYSLSQNGAFIHLDDGTFLQSKLFDPALAHQVYQLLHGFRLVKLICSIDGNYIANVSPASDKIESRMFEPFIVKEDAEQALLNELPASKFSLFGKLETLLQVKDLMEEKLGNQLELFISDTDCLDIMPRNVSKGSSLLVLLEKLGLQPDEAACIGDSFNDVSMFGVTPHSFAMKGAHPDVRQKATYLVESVAEAIGHVFAHNEKHSLQEKGSKGL</sequence>
<proteinExistence type="predicted"/>
<dbReference type="PANTHER" id="PTHR10000:SF8">
    <property type="entry name" value="HAD SUPERFAMILY HYDROLASE-LIKE, TYPE 3"/>
    <property type="match status" value="1"/>
</dbReference>
<organism evidence="1 2">
    <name type="scientific">Paenibacillus sedimenti</name>
    <dbReference type="NCBI Taxonomy" id="2770274"/>
    <lineage>
        <taxon>Bacteria</taxon>
        <taxon>Bacillati</taxon>
        <taxon>Bacillota</taxon>
        <taxon>Bacilli</taxon>
        <taxon>Bacillales</taxon>
        <taxon>Paenibacillaceae</taxon>
        <taxon>Paenibacillus</taxon>
    </lineage>
</organism>
<dbReference type="GO" id="GO:0005829">
    <property type="term" value="C:cytosol"/>
    <property type="evidence" value="ECO:0007669"/>
    <property type="project" value="TreeGrafter"/>
</dbReference>
<comment type="caution">
    <text evidence="1">The sequence shown here is derived from an EMBL/GenBank/DDBJ whole genome shotgun (WGS) entry which is preliminary data.</text>
</comment>
<dbReference type="Gene3D" id="3.30.1240.10">
    <property type="match status" value="1"/>
</dbReference>
<evidence type="ECO:0000313" key="2">
    <source>
        <dbReference type="Proteomes" id="UP000650466"/>
    </source>
</evidence>
<dbReference type="GO" id="GO:0000287">
    <property type="term" value="F:magnesium ion binding"/>
    <property type="evidence" value="ECO:0007669"/>
    <property type="project" value="TreeGrafter"/>
</dbReference>
<dbReference type="Gene3D" id="3.40.50.1000">
    <property type="entry name" value="HAD superfamily/HAD-like"/>
    <property type="match status" value="1"/>
</dbReference>
<dbReference type="NCBIfam" id="TIGR00099">
    <property type="entry name" value="Cof-subfamily"/>
    <property type="match status" value="1"/>
</dbReference>
<keyword evidence="1" id="KW-0378">Hydrolase</keyword>
<dbReference type="Pfam" id="PF08282">
    <property type="entry name" value="Hydrolase_3"/>
    <property type="match status" value="1"/>
</dbReference>
<dbReference type="InterPro" id="IPR006379">
    <property type="entry name" value="HAD-SF_hydro_IIB"/>
</dbReference>
<reference evidence="1" key="1">
    <citation type="submission" date="2020-09" db="EMBL/GenBank/DDBJ databases">
        <title>Draft Genome Sequence of Paenibacillus sp. WST5.</title>
        <authorList>
            <person name="Bao Z."/>
        </authorList>
    </citation>
    <scope>NUCLEOTIDE SEQUENCE</scope>
    <source>
        <strain evidence="1">WST5</strain>
    </source>
</reference>
<gene>
    <name evidence="1" type="ORF">ICC18_25095</name>
</gene>